<dbReference type="InterPro" id="IPR022812">
    <property type="entry name" value="Dynamin"/>
</dbReference>
<evidence type="ECO:0000313" key="3">
    <source>
        <dbReference type="Proteomes" id="UP000245207"/>
    </source>
</evidence>
<dbReference type="PANTHER" id="PTHR11566">
    <property type="entry name" value="DYNAMIN"/>
    <property type="match status" value="1"/>
</dbReference>
<proteinExistence type="predicted"/>
<dbReference type="InterPro" id="IPR030381">
    <property type="entry name" value="G_DYNAMIN_dom"/>
</dbReference>
<dbReference type="GO" id="GO:0003924">
    <property type="term" value="F:GTPase activity"/>
    <property type="evidence" value="ECO:0007669"/>
    <property type="project" value="TreeGrafter"/>
</dbReference>
<dbReference type="Gene3D" id="3.40.50.300">
    <property type="entry name" value="P-loop containing nucleotide triphosphate hydrolases"/>
    <property type="match status" value="1"/>
</dbReference>
<evidence type="ECO:0000313" key="2">
    <source>
        <dbReference type="EMBL" id="PWA93818.1"/>
    </source>
</evidence>
<reference evidence="2 3" key="1">
    <citation type="journal article" date="2018" name="Mol. Plant">
        <title>The genome of Artemisia annua provides insight into the evolution of Asteraceae family and artemisinin biosynthesis.</title>
        <authorList>
            <person name="Shen Q."/>
            <person name="Zhang L."/>
            <person name="Liao Z."/>
            <person name="Wang S."/>
            <person name="Yan T."/>
            <person name="Shi P."/>
            <person name="Liu M."/>
            <person name="Fu X."/>
            <person name="Pan Q."/>
            <person name="Wang Y."/>
            <person name="Lv Z."/>
            <person name="Lu X."/>
            <person name="Zhang F."/>
            <person name="Jiang W."/>
            <person name="Ma Y."/>
            <person name="Chen M."/>
            <person name="Hao X."/>
            <person name="Li L."/>
            <person name="Tang Y."/>
            <person name="Lv G."/>
            <person name="Zhou Y."/>
            <person name="Sun X."/>
            <person name="Brodelius P.E."/>
            <person name="Rose J.K.C."/>
            <person name="Tang K."/>
        </authorList>
    </citation>
    <scope>NUCLEOTIDE SEQUENCE [LARGE SCALE GENOMIC DNA]</scope>
    <source>
        <strain evidence="3">cv. Huhao1</strain>
        <tissue evidence="2">Leaf</tissue>
    </source>
</reference>
<dbReference type="PANTHER" id="PTHR11566:SF197">
    <property type="entry name" value="DYNAMIN CENTRAL DOMAIN, DYNAMIN, GTPASE REGION, GTPASE EFFECTOR DOMAIN, DYNAMIN SUPERFAMILY"/>
    <property type="match status" value="1"/>
</dbReference>
<dbReference type="GO" id="GO:0005874">
    <property type="term" value="C:microtubule"/>
    <property type="evidence" value="ECO:0007669"/>
    <property type="project" value="TreeGrafter"/>
</dbReference>
<keyword evidence="3" id="KW-1185">Reference proteome</keyword>
<dbReference type="GO" id="GO:0008017">
    <property type="term" value="F:microtubule binding"/>
    <property type="evidence" value="ECO:0007669"/>
    <property type="project" value="TreeGrafter"/>
</dbReference>
<protein>
    <recommendedName>
        <fullName evidence="1">Dynamin-type G domain-containing protein</fullName>
    </recommendedName>
</protein>
<sequence length="138" mass="15166">MPNAHVARDILEAAHVARAPVQKLANQMSAFDFVFPPKLNQDDVELELPVVVVVGSQSSGKSSVLEALVGHDFLPRGSGICTRRPLLLQLVRTTDVEEDAEEYGEFLHLPGRKFFDFAQIRAEIQVSGVTAETLLDKV</sequence>
<dbReference type="STRING" id="35608.A0A2U1Q743"/>
<comment type="caution">
    <text evidence="2">The sequence shown here is derived from an EMBL/GenBank/DDBJ whole genome shotgun (WGS) entry which is preliminary data.</text>
</comment>
<name>A0A2U1Q743_ARTAN</name>
<evidence type="ECO:0000259" key="1">
    <source>
        <dbReference type="PROSITE" id="PS51718"/>
    </source>
</evidence>
<dbReference type="Pfam" id="PF00350">
    <property type="entry name" value="Dynamin_N"/>
    <property type="match status" value="1"/>
</dbReference>
<dbReference type="InterPro" id="IPR019762">
    <property type="entry name" value="Dynamin_GTPase_CS"/>
</dbReference>
<dbReference type="GO" id="GO:0016020">
    <property type="term" value="C:membrane"/>
    <property type="evidence" value="ECO:0007669"/>
    <property type="project" value="TreeGrafter"/>
</dbReference>
<dbReference type="InterPro" id="IPR045063">
    <property type="entry name" value="Dynamin_N"/>
</dbReference>
<dbReference type="EMBL" id="PKPP01000354">
    <property type="protein sequence ID" value="PWA93818.1"/>
    <property type="molecule type" value="Genomic_DNA"/>
</dbReference>
<dbReference type="GO" id="GO:0005737">
    <property type="term" value="C:cytoplasm"/>
    <property type="evidence" value="ECO:0007669"/>
    <property type="project" value="TreeGrafter"/>
</dbReference>
<dbReference type="AlphaFoldDB" id="A0A2U1Q743"/>
<dbReference type="PROSITE" id="PS00410">
    <property type="entry name" value="G_DYNAMIN_1"/>
    <property type="match status" value="1"/>
</dbReference>
<accession>A0A2U1Q743</accession>
<dbReference type="Proteomes" id="UP000245207">
    <property type="component" value="Unassembled WGS sequence"/>
</dbReference>
<dbReference type="PRINTS" id="PR00195">
    <property type="entry name" value="DYNAMIN"/>
</dbReference>
<dbReference type="PROSITE" id="PS51718">
    <property type="entry name" value="G_DYNAMIN_2"/>
    <property type="match status" value="1"/>
</dbReference>
<dbReference type="SUPFAM" id="SSF52540">
    <property type="entry name" value="P-loop containing nucleoside triphosphate hydrolases"/>
    <property type="match status" value="1"/>
</dbReference>
<organism evidence="2 3">
    <name type="scientific">Artemisia annua</name>
    <name type="common">Sweet wormwood</name>
    <dbReference type="NCBI Taxonomy" id="35608"/>
    <lineage>
        <taxon>Eukaryota</taxon>
        <taxon>Viridiplantae</taxon>
        <taxon>Streptophyta</taxon>
        <taxon>Embryophyta</taxon>
        <taxon>Tracheophyta</taxon>
        <taxon>Spermatophyta</taxon>
        <taxon>Magnoliopsida</taxon>
        <taxon>eudicotyledons</taxon>
        <taxon>Gunneridae</taxon>
        <taxon>Pentapetalae</taxon>
        <taxon>asterids</taxon>
        <taxon>campanulids</taxon>
        <taxon>Asterales</taxon>
        <taxon>Asteraceae</taxon>
        <taxon>Asteroideae</taxon>
        <taxon>Anthemideae</taxon>
        <taxon>Artemisiinae</taxon>
        <taxon>Artemisia</taxon>
    </lineage>
</organism>
<feature type="domain" description="Dynamin-type G" evidence="1">
    <location>
        <begin position="45"/>
        <end position="138"/>
    </location>
</feature>
<dbReference type="OrthoDB" id="5061070at2759"/>
<gene>
    <name evidence="2" type="ORF">CTI12_AA067380</name>
</gene>
<dbReference type="GO" id="GO:0005525">
    <property type="term" value="F:GTP binding"/>
    <property type="evidence" value="ECO:0007669"/>
    <property type="project" value="InterPro"/>
</dbReference>
<dbReference type="InterPro" id="IPR027417">
    <property type="entry name" value="P-loop_NTPase"/>
</dbReference>